<reference evidence="6 7" key="1">
    <citation type="submission" date="2024-04" db="EMBL/GenBank/DDBJ databases">
        <authorList>
            <consortium name="Genoscope - CEA"/>
            <person name="William W."/>
        </authorList>
    </citation>
    <scope>NUCLEOTIDE SEQUENCE [LARGE SCALE GENOMIC DNA]</scope>
</reference>
<dbReference type="PROSITE" id="PS51115">
    <property type="entry name" value="LAMININ_IVA"/>
    <property type="match status" value="1"/>
</dbReference>
<organism evidence="6 7">
    <name type="scientific">Lymnaea stagnalis</name>
    <name type="common">Great pond snail</name>
    <name type="synonym">Helix stagnalis</name>
    <dbReference type="NCBI Taxonomy" id="6523"/>
    <lineage>
        <taxon>Eukaryota</taxon>
        <taxon>Metazoa</taxon>
        <taxon>Spiralia</taxon>
        <taxon>Lophotrochozoa</taxon>
        <taxon>Mollusca</taxon>
        <taxon>Gastropoda</taxon>
        <taxon>Heterobranchia</taxon>
        <taxon>Euthyneura</taxon>
        <taxon>Panpulmonata</taxon>
        <taxon>Hygrophila</taxon>
        <taxon>Lymnaeoidea</taxon>
        <taxon>Lymnaeidae</taxon>
        <taxon>Lymnaea</taxon>
    </lineage>
</organism>
<sequence>ENTVGQQCNACEDGAFGIGASNSKGCLECVCMGVTSNCASAGVHMRSELLQLVNNSESGMSSLLQLTSENSTVFDLPVHVDINVTSGLVIYIQAELPQLFWKLPDSYVSNLLSVYGSDVVFTVNYVLVSGKPIANLTAILIDAEGDKLSHSIVNVTHGHDSTHRVTLKEENWLKVKSSSPPTRGEFLKALHTAEALLIPA</sequence>
<comment type="caution">
    <text evidence="6">The sequence shown here is derived from an EMBL/GenBank/DDBJ whole genome shotgun (WGS) entry which is preliminary data.</text>
</comment>
<accession>A0AAV2H2I6</accession>
<evidence type="ECO:0000256" key="1">
    <source>
        <dbReference type="ARBA" id="ARBA00022729"/>
    </source>
</evidence>
<evidence type="ECO:0000256" key="4">
    <source>
        <dbReference type="ARBA" id="ARBA00023180"/>
    </source>
</evidence>
<dbReference type="EMBL" id="CAXITT010000021">
    <property type="protein sequence ID" value="CAL1527733.1"/>
    <property type="molecule type" value="Genomic_DNA"/>
</dbReference>
<feature type="domain" description="Laminin IV type A" evidence="5">
    <location>
        <begin position="59"/>
        <end position="200"/>
    </location>
</feature>
<keyword evidence="3" id="KW-1015">Disulfide bond</keyword>
<evidence type="ECO:0000259" key="5">
    <source>
        <dbReference type="PROSITE" id="PS51115"/>
    </source>
</evidence>
<proteinExistence type="predicted"/>
<dbReference type="Proteomes" id="UP001497497">
    <property type="component" value="Unassembled WGS sequence"/>
</dbReference>
<feature type="non-terminal residue" evidence="6">
    <location>
        <position position="200"/>
    </location>
</feature>
<keyword evidence="1" id="KW-0732">Signal</keyword>
<feature type="non-terminal residue" evidence="6">
    <location>
        <position position="1"/>
    </location>
</feature>
<dbReference type="Pfam" id="PF00052">
    <property type="entry name" value="Laminin_B"/>
    <property type="match status" value="1"/>
</dbReference>
<evidence type="ECO:0000256" key="3">
    <source>
        <dbReference type="ARBA" id="ARBA00023157"/>
    </source>
</evidence>
<protein>
    <recommendedName>
        <fullName evidence="5">Laminin IV type A domain-containing protein</fullName>
    </recommendedName>
</protein>
<keyword evidence="2" id="KW-0677">Repeat</keyword>
<keyword evidence="7" id="KW-1185">Reference proteome</keyword>
<keyword evidence="4" id="KW-0325">Glycoprotein</keyword>
<evidence type="ECO:0000256" key="2">
    <source>
        <dbReference type="ARBA" id="ARBA00022737"/>
    </source>
</evidence>
<evidence type="ECO:0000313" key="7">
    <source>
        <dbReference type="Proteomes" id="UP001497497"/>
    </source>
</evidence>
<dbReference type="AlphaFoldDB" id="A0AAV2H2I6"/>
<evidence type="ECO:0000313" key="6">
    <source>
        <dbReference type="EMBL" id="CAL1527733.1"/>
    </source>
</evidence>
<gene>
    <name evidence="6" type="ORF">GSLYS_00001903001</name>
</gene>
<name>A0AAV2H2I6_LYMST</name>
<dbReference type="InterPro" id="IPR000034">
    <property type="entry name" value="Laminin_IV"/>
</dbReference>